<sequence>MEKKTWEQNIPDSETLIRRLQKPAGKIDVVLDTDTYNEIDDQFALSYMVKSDDKLNVKAIYAAPFFNEKSVSPKDGMEKSYDEILTLLTLLGREDLKASVFKGSETYLPDEITPVESPAAADLAARAMQYTPENPLYVIAIGAITNVASAILMNPAIRERIVVVWLGGNAHHWTNNAEFNIAQDVAAGRIIFGCGVPLVQLPCMGVVSTFTISEPELRSYLLGKNALCDHLAQYAIEEGRRTASAETWTRVIWDVTAVAWLLDGDFMADTLVHSPIPQYDHTWAPSVTRHFIRYVYHIHRDRLLTDLVHKLTR</sequence>
<dbReference type="RefSeq" id="WP_235322968.1">
    <property type="nucleotide sequence ID" value="NZ_JAFBIT010000001.1"/>
</dbReference>
<dbReference type="InterPro" id="IPR023186">
    <property type="entry name" value="IUNH"/>
</dbReference>
<evidence type="ECO:0000256" key="2">
    <source>
        <dbReference type="ARBA" id="ARBA00023295"/>
    </source>
</evidence>
<dbReference type="GO" id="GO:0016787">
    <property type="term" value="F:hydrolase activity"/>
    <property type="evidence" value="ECO:0007669"/>
    <property type="project" value="UniProtKB-KW"/>
</dbReference>
<evidence type="ECO:0000256" key="1">
    <source>
        <dbReference type="ARBA" id="ARBA00022801"/>
    </source>
</evidence>
<dbReference type="EMBL" id="JAFBIT010000001">
    <property type="protein sequence ID" value="MCF2651944.1"/>
    <property type="molecule type" value="Genomic_DNA"/>
</dbReference>
<evidence type="ECO:0000313" key="5">
    <source>
        <dbReference type="Proteomes" id="UP001299220"/>
    </source>
</evidence>
<dbReference type="Pfam" id="PF01156">
    <property type="entry name" value="IU_nuc_hydro"/>
    <property type="match status" value="1"/>
</dbReference>
<accession>A0ABS9CLM0</accession>
<evidence type="ECO:0000313" key="4">
    <source>
        <dbReference type="EMBL" id="MCF2651944.1"/>
    </source>
</evidence>
<evidence type="ECO:0000259" key="3">
    <source>
        <dbReference type="Pfam" id="PF01156"/>
    </source>
</evidence>
<dbReference type="SUPFAM" id="SSF53590">
    <property type="entry name" value="Nucleoside hydrolase"/>
    <property type="match status" value="1"/>
</dbReference>
<organism evidence="4 5">
    <name type="scientific">Anaeromassilibacillus senegalensis</name>
    <dbReference type="NCBI Taxonomy" id="1673717"/>
    <lineage>
        <taxon>Bacteria</taxon>
        <taxon>Bacillati</taxon>
        <taxon>Bacillota</taxon>
        <taxon>Clostridia</taxon>
        <taxon>Eubacteriales</taxon>
        <taxon>Acutalibacteraceae</taxon>
        <taxon>Anaeromassilibacillus</taxon>
    </lineage>
</organism>
<gene>
    <name evidence="4" type="ORF">JQM67_04960</name>
</gene>
<reference evidence="4 5" key="1">
    <citation type="submission" date="2020-12" db="EMBL/GenBank/DDBJ databases">
        <title>Whole genome sequences of gut porcine anaerobes.</title>
        <authorList>
            <person name="Kubasova T."/>
            <person name="Jahodarova E."/>
            <person name="Rychlik I."/>
        </authorList>
    </citation>
    <scope>NUCLEOTIDE SEQUENCE [LARGE SCALE GENOMIC DNA]</scope>
    <source>
        <strain evidence="4 5">An867</strain>
    </source>
</reference>
<dbReference type="PANTHER" id="PTHR12304">
    <property type="entry name" value="INOSINE-URIDINE PREFERRING NUCLEOSIDE HYDROLASE"/>
    <property type="match status" value="1"/>
</dbReference>
<keyword evidence="5" id="KW-1185">Reference proteome</keyword>
<keyword evidence="1 4" id="KW-0378">Hydrolase</keyword>
<dbReference type="Gene3D" id="3.90.245.10">
    <property type="entry name" value="Ribonucleoside hydrolase-like"/>
    <property type="match status" value="1"/>
</dbReference>
<comment type="caution">
    <text evidence="4">The sequence shown here is derived from an EMBL/GenBank/DDBJ whole genome shotgun (WGS) entry which is preliminary data.</text>
</comment>
<feature type="domain" description="Inosine/uridine-preferring nucleoside hydrolase" evidence="3">
    <location>
        <begin position="29"/>
        <end position="269"/>
    </location>
</feature>
<dbReference type="InterPro" id="IPR036452">
    <property type="entry name" value="Ribo_hydro-like"/>
</dbReference>
<dbReference type="InterPro" id="IPR001910">
    <property type="entry name" value="Inosine/uridine_hydrolase_dom"/>
</dbReference>
<dbReference type="Proteomes" id="UP001299220">
    <property type="component" value="Unassembled WGS sequence"/>
</dbReference>
<dbReference type="PANTHER" id="PTHR12304:SF4">
    <property type="entry name" value="URIDINE NUCLEOSIDASE"/>
    <property type="match status" value="1"/>
</dbReference>
<keyword evidence="2" id="KW-0326">Glycosidase</keyword>
<protein>
    <submittedName>
        <fullName evidence="4">Nucleoside hydrolase</fullName>
    </submittedName>
</protein>
<name>A0ABS9CLM0_9FIRM</name>
<proteinExistence type="predicted"/>